<dbReference type="PROSITE" id="PS00028">
    <property type="entry name" value="ZINC_FINGER_C2H2_1"/>
    <property type="match status" value="1"/>
</dbReference>
<feature type="compositionally biased region" description="Basic and acidic residues" evidence="4">
    <location>
        <begin position="237"/>
        <end position="261"/>
    </location>
</feature>
<dbReference type="Gene3D" id="3.90.70.130">
    <property type="match status" value="1"/>
</dbReference>
<evidence type="ECO:0000313" key="7">
    <source>
        <dbReference type="Proteomes" id="UP000192578"/>
    </source>
</evidence>
<gene>
    <name evidence="6" type="ORF">BV898_01830</name>
</gene>
<evidence type="ECO:0000256" key="1">
    <source>
        <dbReference type="ARBA" id="ARBA00008552"/>
    </source>
</evidence>
<dbReference type="PANTHER" id="PTHR48153">
    <property type="entry name" value="UFM1-SPECIFIC PROTEASE 2"/>
    <property type="match status" value="1"/>
</dbReference>
<protein>
    <submittedName>
        <fullName evidence="6">Zinc finger with UFM1-specific peptidase domain protein</fullName>
    </submittedName>
</protein>
<feature type="domain" description="C2H2-type" evidence="5">
    <location>
        <begin position="29"/>
        <end position="57"/>
    </location>
</feature>
<comment type="similarity">
    <text evidence="1">Belongs to the peptidase C78 family.</text>
</comment>
<dbReference type="GO" id="GO:0071567">
    <property type="term" value="F:deUFMylase activity"/>
    <property type="evidence" value="ECO:0007669"/>
    <property type="project" value="UniProtKB-ARBA"/>
</dbReference>
<feature type="region of interest" description="Disordered" evidence="4">
    <location>
        <begin position="73"/>
        <end position="110"/>
    </location>
</feature>
<sequence>MAGDEADFDIIELDESYDTTAPTQQSGQFSCPICQAHFFSETGVEVHINVVHDGVPARPPGNFHEIPEGVKLKKSSGLQDGQRKPITEYSAATPGTAAEREGRSAPGPLRARNNVEQQLAERAKLEQQRFRSGGKTTTRLNSHATKYIPYQEVIIIDGGDDDVPEIAQKPVNETDEEMARRLQLAEDEEVMDTASVRHSGSTLKDSDILNDLDNFVADDDDIVMVPPDQDSAFSDASPDRPYSRASDRPSDRPSDRSKTDNTKAVPYVDPGYDLSKVETQLLIFSHPNSDPGQSSSFGIRKTIDRNTSEDPNVGAIKLCVDCGHFASDSEDYGFSCGYRNTQVVISAMYYFPDLRRRLVEELGGVCVPSISKLQALIERGWRDGWDPQGRMEHKGKLVGGRRWIGPVDLHAMFMAMGIDCKIVSFVHRHPNPGPHPKLFDWVDQYFAGADSVPVLPVYLQYDGHSQTIIGVEQRKNSTDRCLLVFDPAVTQERIRATRGNEIRWLNETVRRPLGRLSKPNYQVLVFSGRILNQTELGLIKAQTGGAAFGERIVS</sequence>
<evidence type="ECO:0000256" key="4">
    <source>
        <dbReference type="SAM" id="MobiDB-lite"/>
    </source>
</evidence>
<keyword evidence="3" id="KW-0479">Metal-binding</keyword>
<reference evidence="7" key="1">
    <citation type="submission" date="2017-01" db="EMBL/GenBank/DDBJ databases">
        <title>Comparative genomics of anhydrobiosis in the tardigrade Hypsibius dujardini.</title>
        <authorList>
            <person name="Yoshida Y."/>
            <person name="Koutsovoulos G."/>
            <person name="Laetsch D."/>
            <person name="Stevens L."/>
            <person name="Kumar S."/>
            <person name="Horikawa D."/>
            <person name="Ishino K."/>
            <person name="Komine S."/>
            <person name="Tomita M."/>
            <person name="Blaxter M."/>
            <person name="Arakawa K."/>
        </authorList>
    </citation>
    <scope>NUCLEOTIDE SEQUENCE [LARGE SCALE GENOMIC DNA]</scope>
    <source>
        <strain evidence="7">Z151</strain>
    </source>
</reference>
<evidence type="ECO:0000256" key="3">
    <source>
        <dbReference type="PROSITE-ProRule" id="PRU00042"/>
    </source>
</evidence>
<keyword evidence="3" id="KW-0862">Zinc</keyword>
<feature type="region of interest" description="Disordered" evidence="4">
    <location>
        <begin position="221"/>
        <end position="269"/>
    </location>
</feature>
<dbReference type="InterPro" id="IPR013087">
    <property type="entry name" value="Znf_C2H2_type"/>
</dbReference>
<keyword evidence="7" id="KW-1185">Reference proteome</keyword>
<comment type="caution">
    <text evidence="6">The sequence shown here is derived from an EMBL/GenBank/DDBJ whole genome shotgun (WGS) entry which is preliminary data.</text>
</comment>
<dbReference type="EMBL" id="MTYJ01000007">
    <property type="protein sequence ID" value="OQV24290.1"/>
    <property type="molecule type" value="Genomic_DNA"/>
</dbReference>
<name>A0A1W0XA58_HYPEX</name>
<dbReference type="GO" id="GO:0008270">
    <property type="term" value="F:zinc ion binding"/>
    <property type="evidence" value="ECO:0007669"/>
    <property type="project" value="UniProtKB-KW"/>
</dbReference>
<dbReference type="Proteomes" id="UP000192578">
    <property type="component" value="Unassembled WGS sequence"/>
</dbReference>
<dbReference type="Pfam" id="PF07910">
    <property type="entry name" value="Peptidase_C78"/>
    <property type="match status" value="1"/>
</dbReference>
<accession>A0A1W0XA58</accession>
<dbReference type="InterPro" id="IPR012462">
    <property type="entry name" value="UFSP1/2_DUB_cat"/>
</dbReference>
<dbReference type="PROSITE" id="PS50157">
    <property type="entry name" value="ZINC_FINGER_C2H2_2"/>
    <property type="match status" value="1"/>
</dbReference>
<evidence type="ECO:0000259" key="5">
    <source>
        <dbReference type="PROSITE" id="PS50157"/>
    </source>
</evidence>
<keyword evidence="2" id="KW-0378">Hydrolase</keyword>
<keyword evidence="3" id="KW-0863">Zinc-finger</keyword>
<evidence type="ECO:0000256" key="2">
    <source>
        <dbReference type="ARBA" id="ARBA00022801"/>
    </source>
</evidence>
<proteinExistence type="inferred from homology"/>
<organism evidence="6 7">
    <name type="scientific">Hypsibius exemplaris</name>
    <name type="common">Freshwater tardigrade</name>
    <dbReference type="NCBI Taxonomy" id="2072580"/>
    <lineage>
        <taxon>Eukaryota</taxon>
        <taxon>Metazoa</taxon>
        <taxon>Ecdysozoa</taxon>
        <taxon>Tardigrada</taxon>
        <taxon>Eutardigrada</taxon>
        <taxon>Parachela</taxon>
        <taxon>Hypsibioidea</taxon>
        <taxon>Hypsibiidae</taxon>
        <taxon>Hypsibius</taxon>
    </lineage>
</organism>
<dbReference type="PANTHER" id="PTHR48153:SF4">
    <property type="entry name" value="UBIQUITIN CARBOXYL-TERMINAL HYDROLASE MUG105"/>
    <property type="match status" value="1"/>
</dbReference>
<dbReference type="AlphaFoldDB" id="A0A1W0XA58"/>
<evidence type="ECO:0000313" key="6">
    <source>
        <dbReference type="EMBL" id="OQV24290.1"/>
    </source>
</evidence>
<dbReference type="OrthoDB" id="288987at2759"/>